<evidence type="ECO:0000256" key="2">
    <source>
        <dbReference type="ARBA" id="ARBA00022475"/>
    </source>
</evidence>
<gene>
    <name evidence="7" type="ORF">DGAL_LOCUS5774</name>
</gene>
<sequence>MSRYGLVKVHPTQLNADSQQHLTDQKWTSSQFSLESETCNKTDGLIGNPHSFLNGSLKLSSNLSSLSHLLFLHGNVDSVIHIIYNVKGVSMGYLNGLSSSALSWNFIIENINLALYSVGSFICLLLLTRSKTWTDLMDSFKLLDENLLNNNLFASYRKLSIKVIIYTIFPLTLLLGLVGIENILNDTTVVRKIIDMTVFSTKIYPATHLTLFCILTQFISLQLKAIHQLIEDKLNKRKVSSLTVMESQRSQLIFLRRHHRLICKAVRKINRYFGVYLTLEIGYIFVVSINSSLYILMSGMNFDGLLGVLNVSIWLDGFVHLFLLTSFSEDIINQVHYTYSYPAKFSVTV</sequence>
<dbReference type="InterPro" id="IPR013604">
    <property type="entry name" value="7TM_chemorcpt"/>
</dbReference>
<protein>
    <submittedName>
        <fullName evidence="7">Uncharacterized protein</fullName>
    </submittedName>
</protein>
<evidence type="ECO:0000256" key="4">
    <source>
        <dbReference type="ARBA" id="ARBA00022989"/>
    </source>
</evidence>
<reference evidence="7" key="1">
    <citation type="submission" date="2021-11" db="EMBL/GenBank/DDBJ databases">
        <authorList>
            <person name="Schell T."/>
        </authorList>
    </citation>
    <scope>NUCLEOTIDE SEQUENCE</scope>
    <source>
        <strain evidence="7">M5</strain>
    </source>
</reference>
<dbReference type="GO" id="GO:0005886">
    <property type="term" value="C:plasma membrane"/>
    <property type="evidence" value="ECO:0007669"/>
    <property type="project" value="UniProtKB-SubCell"/>
</dbReference>
<dbReference type="AlphaFoldDB" id="A0A8J2WG73"/>
<feature type="transmembrane region" description="Helical" evidence="6">
    <location>
        <begin position="302"/>
        <end position="324"/>
    </location>
</feature>
<keyword evidence="8" id="KW-1185">Reference proteome</keyword>
<keyword evidence="4 6" id="KW-1133">Transmembrane helix</keyword>
<dbReference type="EMBL" id="CAKKLH010000105">
    <property type="protein sequence ID" value="CAH0103240.1"/>
    <property type="molecule type" value="Genomic_DNA"/>
</dbReference>
<proteinExistence type="predicted"/>
<evidence type="ECO:0000256" key="6">
    <source>
        <dbReference type="SAM" id="Phobius"/>
    </source>
</evidence>
<comment type="caution">
    <text evidence="7">The sequence shown here is derived from an EMBL/GenBank/DDBJ whole genome shotgun (WGS) entry which is preliminary data.</text>
</comment>
<dbReference type="OrthoDB" id="6344997at2759"/>
<comment type="subcellular location">
    <subcellularLocation>
        <location evidence="1">Cell membrane</location>
        <topology evidence="1">Multi-pass membrane protein</topology>
    </subcellularLocation>
</comment>
<evidence type="ECO:0000313" key="7">
    <source>
        <dbReference type="EMBL" id="CAH0103240.1"/>
    </source>
</evidence>
<name>A0A8J2WG73_9CRUS</name>
<evidence type="ECO:0000256" key="1">
    <source>
        <dbReference type="ARBA" id="ARBA00004651"/>
    </source>
</evidence>
<keyword evidence="5 6" id="KW-0472">Membrane</keyword>
<evidence type="ECO:0000256" key="5">
    <source>
        <dbReference type="ARBA" id="ARBA00023136"/>
    </source>
</evidence>
<evidence type="ECO:0000256" key="3">
    <source>
        <dbReference type="ARBA" id="ARBA00022692"/>
    </source>
</evidence>
<dbReference type="Pfam" id="PF08395">
    <property type="entry name" value="7tm_7"/>
    <property type="match status" value="1"/>
</dbReference>
<dbReference type="Proteomes" id="UP000789390">
    <property type="component" value="Unassembled WGS sequence"/>
</dbReference>
<keyword evidence="3 6" id="KW-0812">Transmembrane</keyword>
<organism evidence="7 8">
    <name type="scientific">Daphnia galeata</name>
    <dbReference type="NCBI Taxonomy" id="27404"/>
    <lineage>
        <taxon>Eukaryota</taxon>
        <taxon>Metazoa</taxon>
        <taxon>Ecdysozoa</taxon>
        <taxon>Arthropoda</taxon>
        <taxon>Crustacea</taxon>
        <taxon>Branchiopoda</taxon>
        <taxon>Diplostraca</taxon>
        <taxon>Cladocera</taxon>
        <taxon>Anomopoda</taxon>
        <taxon>Daphniidae</taxon>
        <taxon>Daphnia</taxon>
    </lineage>
</organism>
<dbReference type="GO" id="GO:0050909">
    <property type="term" value="P:sensory perception of taste"/>
    <property type="evidence" value="ECO:0007669"/>
    <property type="project" value="InterPro"/>
</dbReference>
<keyword evidence="2" id="KW-1003">Cell membrane</keyword>
<feature type="transmembrane region" description="Helical" evidence="6">
    <location>
        <begin position="273"/>
        <end position="296"/>
    </location>
</feature>
<feature type="transmembrane region" description="Helical" evidence="6">
    <location>
        <begin position="104"/>
        <end position="127"/>
    </location>
</feature>
<accession>A0A8J2WG73</accession>
<feature type="transmembrane region" description="Helical" evidence="6">
    <location>
        <begin position="163"/>
        <end position="183"/>
    </location>
</feature>
<evidence type="ECO:0000313" key="8">
    <source>
        <dbReference type="Proteomes" id="UP000789390"/>
    </source>
</evidence>